<dbReference type="GO" id="GO:0016758">
    <property type="term" value="F:hexosyltransferase activity"/>
    <property type="evidence" value="ECO:0007669"/>
    <property type="project" value="UniProtKB-ARBA"/>
</dbReference>
<dbReference type="InterPro" id="IPR029044">
    <property type="entry name" value="Nucleotide-diphossugar_trans"/>
</dbReference>
<dbReference type="EMBL" id="VTWU01000004">
    <property type="protein sequence ID" value="KAA9332360.1"/>
    <property type="molecule type" value="Genomic_DNA"/>
</dbReference>
<dbReference type="CDD" id="cd00761">
    <property type="entry name" value="Glyco_tranf_GTA_type"/>
    <property type="match status" value="1"/>
</dbReference>
<dbReference type="Proteomes" id="UP000326380">
    <property type="component" value="Unassembled WGS sequence"/>
</dbReference>
<comment type="caution">
    <text evidence="2">The sequence shown here is derived from an EMBL/GenBank/DDBJ whole genome shotgun (WGS) entry which is preliminary data.</text>
</comment>
<dbReference type="InterPro" id="IPR001173">
    <property type="entry name" value="Glyco_trans_2-like"/>
</dbReference>
<sequence>MSASPLVSVWLITYNHEHYIAQALEGVLMQQTTFAVEIVVGEDYSTDRTRAIVEEYARRYPDRIRLFLSPTNMGMIPVLRPTFAMCRGKYVAMLDGDDYWTDPLKLQKQVEALEADSQRMFTFHQVQVLDEIVGAMYPAPTPRQLPVNGDFTLRDFLQPSHPVVTLSVLFRNTFAGALPEWYYELPYPDLALLILLLLEGGTAVYSPDDMGVYRIHAHGSFSRLNAFVRYEDRINFFLKLQPHLPPAYHQQVSRVIGFHYFELLLLAIRVRRFGQAFRYFTQMTSHDTGLIRFDGSSLPRNLLTMGLKQFSRLYRVLR</sequence>
<gene>
    <name evidence="2" type="ORF">F0P96_12860</name>
</gene>
<protein>
    <submittedName>
        <fullName evidence="2">Glycosyltransferase family 2 protein</fullName>
    </submittedName>
</protein>
<dbReference type="SUPFAM" id="SSF53448">
    <property type="entry name" value="Nucleotide-diphospho-sugar transferases"/>
    <property type="match status" value="1"/>
</dbReference>
<evidence type="ECO:0000313" key="3">
    <source>
        <dbReference type="Proteomes" id="UP000326380"/>
    </source>
</evidence>
<accession>A0A7L4ZWC5</accession>
<dbReference type="Pfam" id="PF00535">
    <property type="entry name" value="Glycos_transf_2"/>
    <property type="match status" value="1"/>
</dbReference>
<dbReference type="PANTHER" id="PTHR22916">
    <property type="entry name" value="GLYCOSYLTRANSFERASE"/>
    <property type="match status" value="1"/>
</dbReference>
<dbReference type="PANTHER" id="PTHR22916:SF3">
    <property type="entry name" value="UDP-GLCNAC:BETAGAL BETA-1,3-N-ACETYLGLUCOSAMINYLTRANSFERASE-LIKE PROTEIN 1"/>
    <property type="match status" value="1"/>
</dbReference>
<evidence type="ECO:0000313" key="2">
    <source>
        <dbReference type="EMBL" id="KAA9332360.1"/>
    </source>
</evidence>
<evidence type="ECO:0000259" key="1">
    <source>
        <dbReference type="Pfam" id="PF00535"/>
    </source>
</evidence>
<feature type="domain" description="Glycosyltransferase 2-like" evidence="1">
    <location>
        <begin position="8"/>
        <end position="127"/>
    </location>
</feature>
<proteinExistence type="predicted"/>
<keyword evidence="3" id="KW-1185">Reference proteome</keyword>
<reference evidence="2 3" key="1">
    <citation type="submission" date="2019-09" db="EMBL/GenBank/DDBJ databases">
        <title>Genome sequence of Hymenobacter sp. M3.</title>
        <authorList>
            <person name="Srinivasan S."/>
        </authorList>
    </citation>
    <scope>NUCLEOTIDE SEQUENCE [LARGE SCALE GENOMIC DNA]</scope>
    <source>
        <strain evidence="2 3">M3</strain>
    </source>
</reference>
<dbReference type="AlphaFoldDB" id="A0A7L4ZWC5"/>
<name>A0A7L4ZWC5_9BACT</name>
<dbReference type="RefSeq" id="WP_151079301.1">
    <property type="nucleotide sequence ID" value="NZ_CP047647.1"/>
</dbReference>
<dbReference type="Gene3D" id="3.90.550.10">
    <property type="entry name" value="Spore Coat Polysaccharide Biosynthesis Protein SpsA, Chain A"/>
    <property type="match status" value="1"/>
</dbReference>
<organism evidence="2 3">
    <name type="scientific">Hymenobacter busanensis</name>
    <dbReference type="NCBI Taxonomy" id="2607656"/>
    <lineage>
        <taxon>Bacteria</taxon>
        <taxon>Pseudomonadati</taxon>
        <taxon>Bacteroidota</taxon>
        <taxon>Cytophagia</taxon>
        <taxon>Cytophagales</taxon>
        <taxon>Hymenobacteraceae</taxon>
        <taxon>Hymenobacter</taxon>
    </lineage>
</organism>